<dbReference type="EMBL" id="LT906470">
    <property type="protein sequence ID" value="SNV54418.1"/>
    <property type="molecule type" value="Genomic_DNA"/>
</dbReference>
<feature type="signal peptide" evidence="2">
    <location>
        <begin position="1"/>
        <end position="22"/>
    </location>
</feature>
<feature type="domain" description="Fe/B12 periplasmic-binding" evidence="3">
    <location>
        <begin position="54"/>
        <end position="316"/>
    </location>
</feature>
<dbReference type="PANTHER" id="PTHR30535">
    <property type="entry name" value="VITAMIN B12-BINDING PROTEIN"/>
    <property type="match status" value="1"/>
</dbReference>
<dbReference type="KEGG" id="vrm:44547418_00068"/>
<evidence type="ECO:0000256" key="1">
    <source>
        <dbReference type="ARBA" id="ARBA00008814"/>
    </source>
</evidence>
<dbReference type="InterPro" id="IPR050902">
    <property type="entry name" value="ABC_Transporter_SBP"/>
</dbReference>
<evidence type="ECO:0000313" key="4">
    <source>
        <dbReference type="EMBL" id="SNV54418.1"/>
    </source>
</evidence>
<comment type="similarity">
    <text evidence="1">Belongs to the bacterial solute-binding protein 8 family.</text>
</comment>
<dbReference type="PROSITE" id="PS50983">
    <property type="entry name" value="FE_B12_PBP"/>
    <property type="match status" value="1"/>
</dbReference>
<dbReference type="Pfam" id="PF01497">
    <property type="entry name" value="Peripla_BP_2"/>
    <property type="match status" value="1"/>
</dbReference>
<dbReference type="GO" id="GO:0071281">
    <property type="term" value="P:cellular response to iron ion"/>
    <property type="evidence" value="ECO:0007669"/>
    <property type="project" value="TreeGrafter"/>
</dbReference>
<gene>
    <name evidence="4" type="ORF">SAMEA44547418_00068</name>
</gene>
<keyword evidence="5" id="KW-1185">Reference proteome</keyword>
<dbReference type="InterPro" id="IPR002491">
    <property type="entry name" value="ABC_transptr_periplasmic_BD"/>
</dbReference>
<proteinExistence type="inferred from homology"/>
<keyword evidence="2" id="KW-0732">Signal</keyword>
<dbReference type="PANTHER" id="PTHR30535:SF34">
    <property type="entry name" value="MOLYBDATE-BINDING PROTEIN MOLA"/>
    <property type="match status" value="1"/>
</dbReference>
<evidence type="ECO:0000313" key="5">
    <source>
        <dbReference type="Proteomes" id="UP000214973"/>
    </source>
</evidence>
<dbReference type="Proteomes" id="UP000214973">
    <property type="component" value="Chromosome 1"/>
</dbReference>
<dbReference type="AlphaFoldDB" id="A0A239Y8B0"/>
<accession>A0A239Y8B0</accession>
<evidence type="ECO:0000259" key="3">
    <source>
        <dbReference type="PROSITE" id="PS50983"/>
    </source>
</evidence>
<name>A0A239Y8B0_9FIRM</name>
<reference evidence="4 5" key="1">
    <citation type="submission" date="2017-06" db="EMBL/GenBank/DDBJ databases">
        <authorList>
            <consortium name="Pathogen Informatics"/>
        </authorList>
    </citation>
    <scope>NUCLEOTIDE SEQUENCE [LARGE SCALE GENOMIC DNA]</scope>
    <source>
        <strain evidence="4 5">NCTC12018</strain>
    </source>
</reference>
<evidence type="ECO:0000256" key="2">
    <source>
        <dbReference type="SAM" id="SignalP"/>
    </source>
</evidence>
<dbReference type="RefSeq" id="WP_095064719.1">
    <property type="nucleotide sequence ID" value="NZ_LT906470.1"/>
</dbReference>
<dbReference type="Gene3D" id="3.40.50.1980">
    <property type="entry name" value="Nitrogenase molybdenum iron protein domain"/>
    <property type="match status" value="2"/>
</dbReference>
<dbReference type="SUPFAM" id="SSF53807">
    <property type="entry name" value="Helical backbone' metal receptor"/>
    <property type="match status" value="1"/>
</dbReference>
<feature type="chain" id="PRO_5038838201" evidence="2">
    <location>
        <begin position="23"/>
        <end position="318"/>
    </location>
</feature>
<organism evidence="4 5">
    <name type="scientific">Veillonella rodentium</name>
    <dbReference type="NCBI Taxonomy" id="248315"/>
    <lineage>
        <taxon>Bacteria</taxon>
        <taxon>Bacillati</taxon>
        <taxon>Bacillota</taxon>
        <taxon>Negativicutes</taxon>
        <taxon>Veillonellales</taxon>
        <taxon>Veillonellaceae</taxon>
        <taxon>Veillonella</taxon>
    </lineage>
</organism>
<protein>
    <submittedName>
        <fullName evidence="4">Corrinoid ABC transporter substrate-binding protein</fullName>
    </submittedName>
</protein>
<sequence length="318" mass="35715">MKYKRWYYILSLIFLLCCCLTGCGPSVEPGNTVYNRTVKSADGAMVAVPDHPKRIIALSSAYNTILLGLVDTDRFAGISSLSTYEQYSMEAEKAKQVKTRMRSYSLERIIALHPDLVIAPEYITSDVIEGLRHVGIPTVVVNTGKTVDEVIHNVQDISEIVNEAEIGREHVDTIHKQIAELDRLGKTIPLNERRRVLFVSSMDGYTGTGSLFDDMCRYMSIYNAPSAAGYAPHTSFTDERVIEMNPDYIFIPSYKGMDKGLSDRFLNTPAFQSLTAMKNNQVQSLPASYLYASNQHIGEAMLSIMYIVYPQLERKSHE</sequence>